<dbReference type="STRING" id="45351.A7S5Z7"/>
<proteinExistence type="predicted"/>
<evidence type="ECO:0000313" key="11">
    <source>
        <dbReference type="Proteomes" id="UP000001593"/>
    </source>
</evidence>
<evidence type="ECO:0000256" key="6">
    <source>
        <dbReference type="ARBA" id="ARBA00023170"/>
    </source>
</evidence>
<dbReference type="SUPFAM" id="SSF81321">
    <property type="entry name" value="Family A G protein-coupled receptor-like"/>
    <property type="match status" value="1"/>
</dbReference>
<dbReference type="GO" id="GO:0005886">
    <property type="term" value="C:plasma membrane"/>
    <property type="evidence" value="ECO:0000318"/>
    <property type="project" value="GO_Central"/>
</dbReference>
<dbReference type="InterPro" id="IPR000276">
    <property type="entry name" value="GPCR_Rhodpsn"/>
</dbReference>
<keyword evidence="4 8" id="KW-1133">Transmembrane helix</keyword>
<dbReference type="PANTHER" id="PTHR24241">
    <property type="entry name" value="NEUROPEPTIDE RECEPTOR-RELATED G-PROTEIN COUPLED RECEPTOR"/>
    <property type="match status" value="1"/>
</dbReference>
<keyword evidence="2" id="KW-1003">Cell membrane</keyword>
<dbReference type="GO" id="GO:0004930">
    <property type="term" value="F:G protein-coupled receptor activity"/>
    <property type="evidence" value="ECO:0000318"/>
    <property type="project" value="GO_Central"/>
</dbReference>
<feature type="transmembrane region" description="Helical" evidence="8">
    <location>
        <begin position="112"/>
        <end position="129"/>
    </location>
</feature>
<dbReference type="GO" id="GO:0032870">
    <property type="term" value="P:cellular response to hormone stimulus"/>
    <property type="evidence" value="ECO:0000318"/>
    <property type="project" value="GO_Central"/>
</dbReference>
<feature type="transmembrane region" description="Helical" evidence="8">
    <location>
        <begin position="70"/>
        <end position="91"/>
    </location>
</feature>
<dbReference type="HOGENOM" id="CLU_1031734_0_0_1"/>
<feature type="compositionally biased region" description="Acidic residues" evidence="7">
    <location>
        <begin position="214"/>
        <end position="226"/>
    </location>
</feature>
<gene>
    <name evidence="10" type="ORF">NEMVEDRAFT_v1g207324</name>
</gene>
<dbReference type="GO" id="GO:0007186">
    <property type="term" value="P:G protein-coupled receptor signaling pathway"/>
    <property type="evidence" value="ECO:0000318"/>
    <property type="project" value="GO_Central"/>
</dbReference>
<evidence type="ECO:0000259" key="9">
    <source>
        <dbReference type="PROSITE" id="PS50262"/>
    </source>
</evidence>
<dbReference type="eggNOG" id="KOG4219">
    <property type="taxonomic scope" value="Eukaryota"/>
</dbReference>
<evidence type="ECO:0000256" key="8">
    <source>
        <dbReference type="SAM" id="Phobius"/>
    </source>
</evidence>
<dbReference type="PROSITE" id="PS50262">
    <property type="entry name" value="G_PROTEIN_RECEP_F1_2"/>
    <property type="match status" value="1"/>
</dbReference>
<reference evidence="10 11" key="1">
    <citation type="journal article" date="2007" name="Science">
        <title>Sea anemone genome reveals ancestral eumetazoan gene repertoire and genomic organization.</title>
        <authorList>
            <person name="Putnam N.H."/>
            <person name="Srivastava M."/>
            <person name="Hellsten U."/>
            <person name="Dirks B."/>
            <person name="Chapman J."/>
            <person name="Salamov A."/>
            <person name="Terry A."/>
            <person name="Shapiro H."/>
            <person name="Lindquist E."/>
            <person name="Kapitonov V.V."/>
            <person name="Jurka J."/>
            <person name="Genikhovich G."/>
            <person name="Grigoriev I.V."/>
            <person name="Lucas S.M."/>
            <person name="Steele R.E."/>
            <person name="Finnerty J.R."/>
            <person name="Technau U."/>
            <person name="Martindale M.Q."/>
            <person name="Rokhsar D.S."/>
        </authorList>
    </citation>
    <scope>NUCLEOTIDE SEQUENCE [LARGE SCALE GENOMIC DNA]</scope>
    <source>
        <strain evidence="11">CH2 X CH6</strain>
    </source>
</reference>
<evidence type="ECO:0000256" key="7">
    <source>
        <dbReference type="SAM" id="MobiDB-lite"/>
    </source>
</evidence>
<dbReference type="PRINTS" id="PR00237">
    <property type="entry name" value="GPCRRHODOPSN"/>
</dbReference>
<feature type="region of interest" description="Disordered" evidence="7">
    <location>
        <begin position="196"/>
        <end position="270"/>
    </location>
</feature>
<keyword evidence="6" id="KW-0675">Receptor</keyword>
<evidence type="ECO:0000313" key="10">
    <source>
        <dbReference type="EMBL" id="EDO40893.1"/>
    </source>
</evidence>
<evidence type="ECO:0000256" key="2">
    <source>
        <dbReference type="ARBA" id="ARBA00022475"/>
    </source>
</evidence>
<dbReference type="Proteomes" id="UP000001593">
    <property type="component" value="Unassembled WGS sequence"/>
</dbReference>
<dbReference type="Gene3D" id="1.20.1070.10">
    <property type="entry name" value="Rhodopsin 7-helix transmembrane proteins"/>
    <property type="match status" value="1"/>
</dbReference>
<dbReference type="AlphaFoldDB" id="A7S5Z7"/>
<dbReference type="PANTHER" id="PTHR24241:SF76">
    <property type="entry name" value="NEUROPEPTIDE SIFAMIDE RECEPTOR"/>
    <property type="match status" value="1"/>
</dbReference>
<evidence type="ECO:0000256" key="5">
    <source>
        <dbReference type="ARBA" id="ARBA00023136"/>
    </source>
</evidence>
<sequence>MAELRRKVVLNPFRPKPSSRSIKLVLCGLWLLALGMSCPVGLVIQASSDQCYEQWPSPILNQVYTVGLTVAVYIVPIALLINAYTRIVLYTKKHAQGMRNMRVTRARDDREVMKASLIIMAIYTILTLPNHLGWLLRVFNVRIANKLILYSWPLVNVQSMCDPFIYGVIMARFRRGFARYFSFGLWRHRMRLAPANPSNMSIQGPAPLLPKPADEDDEGSGNEESTETPGGTSPKETNITTDKSPSSSPKKTRPKSNKQKKKSGKKTKTN</sequence>
<feature type="compositionally biased region" description="Basic residues" evidence="7">
    <location>
        <begin position="250"/>
        <end position="270"/>
    </location>
</feature>
<dbReference type="InParanoid" id="A7S5Z7"/>
<name>A7S5Z7_NEMVE</name>
<evidence type="ECO:0000256" key="4">
    <source>
        <dbReference type="ARBA" id="ARBA00022989"/>
    </source>
</evidence>
<dbReference type="EMBL" id="DS469585">
    <property type="protein sequence ID" value="EDO40893.1"/>
    <property type="molecule type" value="Genomic_DNA"/>
</dbReference>
<keyword evidence="3 8" id="KW-0812">Transmembrane</keyword>
<accession>A7S5Z7</accession>
<dbReference type="FunFam" id="1.20.1070.10:FF:000775">
    <property type="entry name" value="Predicted protein"/>
    <property type="match status" value="1"/>
</dbReference>
<comment type="subcellular location">
    <subcellularLocation>
        <location evidence="1">Cell membrane</location>
        <topology evidence="1">Multi-pass membrane protein</topology>
    </subcellularLocation>
</comment>
<evidence type="ECO:0000256" key="3">
    <source>
        <dbReference type="ARBA" id="ARBA00022692"/>
    </source>
</evidence>
<organism evidence="10 11">
    <name type="scientific">Nematostella vectensis</name>
    <name type="common">Starlet sea anemone</name>
    <dbReference type="NCBI Taxonomy" id="45351"/>
    <lineage>
        <taxon>Eukaryota</taxon>
        <taxon>Metazoa</taxon>
        <taxon>Cnidaria</taxon>
        <taxon>Anthozoa</taxon>
        <taxon>Hexacorallia</taxon>
        <taxon>Actiniaria</taxon>
        <taxon>Edwardsiidae</taxon>
        <taxon>Nematostella</taxon>
    </lineage>
</organism>
<dbReference type="Pfam" id="PF00001">
    <property type="entry name" value="7tm_1"/>
    <property type="match status" value="1"/>
</dbReference>
<dbReference type="InterPro" id="IPR017452">
    <property type="entry name" value="GPCR_Rhodpsn_7TM"/>
</dbReference>
<dbReference type="PhylomeDB" id="A7S5Z7"/>
<evidence type="ECO:0000256" key="1">
    <source>
        <dbReference type="ARBA" id="ARBA00004651"/>
    </source>
</evidence>
<protein>
    <recommendedName>
        <fullName evidence="9">G-protein coupled receptors family 1 profile domain-containing protein</fullName>
    </recommendedName>
</protein>
<feature type="domain" description="G-protein coupled receptors family 1 profile" evidence="9">
    <location>
        <begin position="1"/>
        <end position="166"/>
    </location>
</feature>
<feature type="compositionally biased region" description="Low complexity" evidence="7">
    <location>
        <begin position="240"/>
        <end position="249"/>
    </location>
</feature>
<keyword evidence="11" id="KW-1185">Reference proteome</keyword>
<feature type="transmembrane region" description="Helical" evidence="8">
    <location>
        <begin position="149"/>
        <end position="169"/>
    </location>
</feature>
<keyword evidence="5 8" id="KW-0472">Membrane</keyword>